<dbReference type="GO" id="GO:0003677">
    <property type="term" value="F:DNA binding"/>
    <property type="evidence" value="ECO:0007669"/>
    <property type="project" value="UniProtKB-KW"/>
</dbReference>
<feature type="compositionally biased region" description="Basic residues" evidence="2">
    <location>
        <begin position="15"/>
        <end position="24"/>
    </location>
</feature>
<evidence type="ECO:0000259" key="3">
    <source>
        <dbReference type="Pfam" id="PF02311"/>
    </source>
</evidence>
<keyword evidence="1" id="KW-0238">DNA-binding</keyword>
<evidence type="ECO:0000313" key="4">
    <source>
        <dbReference type="EMBL" id="VVD59288.1"/>
    </source>
</evidence>
<sequence length="217" mass="23007">MMIKLGATSPSRLSRLSRHAHHEHRQSASRPSRRSRLARSLRRALTLTASATALLSLTPSAYASPASAGVRAETLVQSTSAWDGTRYTAYSPGRPQPTLVRITLAPNTRLDWHTHPMPAIGYVTAGHLTVERADNGKQQAFSAGQTLTELVDVAHRGWSGSAGAELLVFYARTEQQPLSLPASGADKSAHASAPSAPSVQPARPVPPAANAARAAQE</sequence>
<dbReference type="InterPro" id="IPR011051">
    <property type="entry name" value="RmlC_Cupin_sf"/>
</dbReference>
<evidence type="ECO:0000256" key="2">
    <source>
        <dbReference type="SAM" id="MobiDB-lite"/>
    </source>
</evidence>
<gene>
    <name evidence="4" type="ORF">PMO31116_00017</name>
</gene>
<dbReference type="CDD" id="cd02236">
    <property type="entry name" value="cupin_CV2614-like"/>
    <property type="match status" value="1"/>
</dbReference>
<dbReference type="InterPro" id="IPR014710">
    <property type="entry name" value="RmlC-like_jellyroll"/>
</dbReference>
<organism evidence="4 5">
    <name type="scientific">Pandoraea morbifera</name>
    <dbReference type="NCBI Taxonomy" id="2508300"/>
    <lineage>
        <taxon>Bacteria</taxon>
        <taxon>Pseudomonadati</taxon>
        <taxon>Pseudomonadota</taxon>
        <taxon>Betaproteobacteria</taxon>
        <taxon>Burkholderiales</taxon>
        <taxon>Burkholderiaceae</taxon>
        <taxon>Pandoraea</taxon>
    </lineage>
</organism>
<proteinExistence type="predicted"/>
<feature type="region of interest" description="Disordered" evidence="2">
    <location>
        <begin position="178"/>
        <end position="217"/>
    </location>
</feature>
<dbReference type="AlphaFoldDB" id="A0A5E4RB30"/>
<keyword evidence="5" id="KW-1185">Reference proteome</keyword>
<dbReference type="GO" id="GO:0006355">
    <property type="term" value="P:regulation of DNA-templated transcription"/>
    <property type="evidence" value="ECO:0007669"/>
    <property type="project" value="InterPro"/>
</dbReference>
<name>A0A5E4RB30_9BURK</name>
<evidence type="ECO:0000256" key="1">
    <source>
        <dbReference type="ARBA" id="ARBA00023125"/>
    </source>
</evidence>
<dbReference type="InterPro" id="IPR003313">
    <property type="entry name" value="AraC-bd"/>
</dbReference>
<evidence type="ECO:0000313" key="5">
    <source>
        <dbReference type="Proteomes" id="UP000368474"/>
    </source>
</evidence>
<dbReference type="RefSeq" id="WP_150564915.1">
    <property type="nucleotide sequence ID" value="NZ_CABPSD010000001.1"/>
</dbReference>
<dbReference type="EMBL" id="CABPSD010000001">
    <property type="protein sequence ID" value="VVD59288.1"/>
    <property type="molecule type" value="Genomic_DNA"/>
</dbReference>
<dbReference type="Proteomes" id="UP000368474">
    <property type="component" value="Unassembled WGS sequence"/>
</dbReference>
<feature type="domain" description="AraC-type arabinose-binding/dimerisation" evidence="3">
    <location>
        <begin position="106"/>
        <end position="187"/>
    </location>
</feature>
<feature type="region of interest" description="Disordered" evidence="2">
    <location>
        <begin position="1"/>
        <end position="38"/>
    </location>
</feature>
<protein>
    <recommendedName>
        <fullName evidence="3">AraC-type arabinose-binding/dimerisation domain-containing protein</fullName>
    </recommendedName>
</protein>
<dbReference type="SUPFAM" id="SSF51182">
    <property type="entry name" value="RmlC-like cupins"/>
    <property type="match status" value="1"/>
</dbReference>
<reference evidence="4 5" key="1">
    <citation type="submission" date="2019-08" db="EMBL/GenBank/DDBJ databases">
        <authorList>
            <person name="Peeters C."/>
        </authorList>
    </citation>
    <scope>NUCLEOTIDE SEQUENCE [LARGE SCALE GENOMIC DNA]</scope>
    <source>
        <strain evidence="4 5">LMG 31116</strain>
    </source>
</reference>
<dbReference type="Gene3D" id="2.60.120.10">
    <property type="entry name" value="Jelly Rolls"/>
    <property type="match status" value="1"/>
</dbReference>
<accession>A0A5E4RB30</accession>
<feature type="compositionally biased region" description="Low complexity" evidence="2">
    <location>
        <begin position="190"/>
        <end position="217"/>
    </location>
</feature>
<dbReference type="Pfam" id="PF02311">
    <property type="entry name" value="AraC_binding"/>
    <property type="match status" value="1"/>
</dbReference>